<comment type="catalytic activity">
    <reaction evidence="12 13">
        <text>L-glutamate + acetyl-CoA = N-acetyl-L-glutamate + CoA + H(+)</text>
        <dbReference type="Rhea" id="RHEA:24292"/>
        <dbReference type="ChEBI" id="CHEBI:15378"/>
        <dbReference type="ChEBI" id="CHEBI:29985"/>
        <dbReference type="ChEBI" id="CHEBI:44337"/>
        <dbReference type="ChEBI" id="CHEBI:57287"/>
        <dbReference type="ChEBI" id="CHEBI:57288"/>
        <dbReference type="EC" id="2.3.1.1"/>
    </reaction>
</comment>
<evidence type="ECO:0000256" key="7">
    <source>
        <dbReference type="ARBA" id="ARBA00022605"/>
    </source>
</evidence>
<dbReference type="Gene3D" id="3.40.630.30">
    <property type="match status" value="1"/>
</dbReference>
<organism evidence="15 16">
    <name type="scientific">Rasamsonia emersonii (strain ATCC 16479 / CBS 393.64 / IMI 116815)</name>
    <dbReference type="NCBI Taxonomy" id="1408163"/>
    <lineage>
        <taxon>Eukaryota</taxon>
        <taxon>Fungi</taxon>
        <taxon>Dikarya</taxon>
        <taxon>Ascomycota</taxon>
        <taxon>Pezizomycotina</taxon>
        <taxon>Eurotiomycetes</taxon>
        <taxon>Eurotiomycetidae</taxon>
        <taxon>Eurotiales</taxon>
        <taxon>Trichocomaceae</taxon>
        <taxon>Rasamsonia</taxon>
    </lineage>
</organism>
<keyword evidence="8 13" id="KW-0808">Transferase</keyword>
<proteinExistence type="inferred from homology"/>
<evidence type="ECO:0000259" key="14">
    <source>
        <dbReference type="PROSITE" id="PS51731"/>
    </source>
</evidence>
<comment type="function">
    <text evidence="1 13">N-acetylglutamate synthase involved in arginine biosynthesis.</text>
</comment>
<evidence type="ECO:0000256" key="5">
    <source>
        <dbReference type="ARBA" id="ARBA00012697"/>
    </source>
</evidence>
<comment type="pathway">
    <text evidence="3 13">Amino-acid biosynthesis; L-arginine biosynthesis; N(2)-acetyl-L-ornithine from L-glutamate: step 1/4.</text>
</comment>
<keyword evidence="7 13" id="KW-0028">Amino-acid biosynthesis</keyword>
<feature type="domain" description="N-acetyltransferase" evidence="14">
    <location>
        <begin position="558"/>
        <end position="727"/>
    </location>
</feature>
<dbReference type="UniPathway" id="UPA00068">
    <property type="reaction ID" value="UER00106"/>
</dbReference>
<evidence type="ECO:0000256" key="6">
    <source>
        <dbReference type="ARBA" id="ARBA00018802"/>
    </source>
</evidence>
<reference evidence="15 16" key="1">
    <citation type="submission" date="2015-04" db="EMBL/GenBank/DDBJ databases">
        <authorList>
            <person name="Heijne W.H."/>
            <person name="Fedorova N.D."/>
            <person name="Nierman W.C."/>
            <person name="Vollebregt A.W."/>
            <person name="Zhao Z."/>
            <person name="Wu L."/>
            <person name="Kumar M."/>
            <person name="Stam H."/>
            <person name="van den Berg M.A."/>
            <person name="Pel H.J."/>
        </authorList>
    </citation>
    <scope>NUCLEOTIDE SEQUENCE [LARGE SCALE GENOMIC DNA]</scope>
    <source>
        <strain evidence="15 16">CBS 393.64</strain>
    </source>
</reference>
<dbReference type="GO" id="GO:0006526">
    <property type="term" value="P:L-arginine biosynthetic process"/>
    <property type="evidence" value="ECO:0007669"/>
    <property type="project" value="UniProtKB-UniPathway"/>
</dbReference>
<dbReference type="PROSITE" id="PS51731">
    <property type="entry name" value="GNAT_NAGS"/>
    <property type="match status" value="1"/>
</dbReference>
<comment type="subcellular location">
    <subcellularLocation>
        <location evidence="2 13">Mitochondrion</location>
    </subcellularLocation>
</comment>
<evidence type="ECO:0000256" key="9">
    <source>
        <dbReference type="ARBA" id="ARBA00022946"/>
    </source>
</evidence>
<dbReference type="PANTHER" id="PTHR23342">
    <property type="entry name" value="N-ACETYLGLUTAMATE SYNTHASE"/>
    <property type="match status" value="1"/>
</dbReference>
<comment type="caution">
    <text evidence="15">The sequence shown here is derived from an EMBL/GenBank/DDBJ whole genome shotgun (WGS) entry which is preliminary data.</text>
</comment>
<evidence type="ECO:0000313" key="15">
    <source>
        <dbReference type="EMBL" id="KKA25870.1"/>
    </source>
</evidence>
<keyword evidence="11 13" id="KW-0012">Acyltransferase</keyword>
<sequence>MSRIGLCLDSCCLLTVVRSPQKHESFACLPRGPTCNARRFSSSDIARSVNNDSPVQPDWTGSFLARDYHQLNRQRAQEKLADREFFLSLLSSASTKRDAKSYLSRFPSAPNKLRPRTIRDKKNEVDLTKETVKPGVNLGSLYGATRSVLNSPVFRQDATAEPNEGLDERLHVALVKVTTPQLLDDETVRGVALTLSQLMRLGMASCVVVDPGPIEDVAAWRKVAEEQASRLSAAIDACHGPSARRLDSALVVQDSTCLFPKPLSRQILLNPLHQNHTVVIVPVAYTEDTSKALPVPANDVILALTRELAGLGTTPDPEEDPAVTAERISRLQKEVSLDRLILLDPLGGIPAFSGPQQSHVFINMEQEYEDIEEELLQRISSQQVVTTSDGASAEGNGMSSIVNSNPFSRFVSSELVSLPSQRQGQERHQWHSQGVHTPLEGHLDNLRLLRQALAILPPSSSGIIITPTDVANSARPPKESLQVSAVGTRRQKNPLIHNLLTDKPSHSPSLPLSRLSANRDSTGQVTRPIVHSTFVKRGMPLTILPNPRVTPWTPDNRGEPRLTLDDPRIDLPRLVHLIEDSFNRKLDVQHYLNRINDRIAGLIIAGEYEGGAILTWETPPGVEDDGSPASLARMVPYLDKFAVLKRSQGAGGVADIVFNAMVRSCLPQGVCWRSRMDNPVNKWYFERARGSWKLSGSNWAMFWTTPGVPEDAQRFRDYEAVCRSIQPSWADKKTVVD</sequence>
<dbReference type="InterPro" id="IPR006855">
    <property type="entry name" value="Vertebrate-like_GNAT_dom"/>
</dbReference>
<evidence type="ECO:0000256" key="12">
    <source>
        <dbReference type="ARBA" id="ARBA00048372"/>
    </source>
</evidence>
<dbReference type="EMBL" id="LASV01000007">
    <property type="protein sequence ID" value="KKA25870.1"/>
    <property type="molecule type" value="Genomic_DNA"/>
</dbReference>
<evidence type="ECO:0000256" key="13">
    <source>
        <dbReference type="PIRNR" id="PIRNR007892"/>
    </source>
</evidence>
<evidence type="ECO:0000256" key="3">
    <source>
        <dbReference type="ARBA" id="ARBA00004925"/>
    </source>
</evidence>
<dbReference type="Proteomes" id="UP000053958">
    <property type="component" value="Unassembled WGS sequence"/>
</dbReference>
<dbReference type="InterPro" id="IPR011190">
    <property type="entry name" value="GlcNAc_Synth_fun"/>
</dbReference>
<dbReference type="RefSeq" id="XP_013332482.1">
    <property type="nucleotide sequence ID" value="XM_013477028.1"/>
</dbReference>
<evidence type="ECO:0000256" key="10">
    <source>
        <dbReference type="ARBA" id="ARBA00023128"/>
    </source>
</evidence>
<evidence type="ECO:0000256" key="8">
    <source>
        <dbReference type="ARBA" id="ARBA00022679"/>
    </source>
</evidence>
<evidence type="ECO:0000313" key="16">
    <source>
        <dbReference type="Proteomes" id="UP000053958"/>
    </source>
</evidence>
<protein>
    <recommendedName>
        <fullName evidence="6 13">Amino-acid acetyltransferase, mitochondrial</fullName>
        <ecNumber evidence="5 13">2.3.1.1</ecNumber>
    </recommendedName>
    <alternativeName>
        <fullName evidence="13">Glutamate N-acetyltransferase</fullName>
    </alternativeName>
    <alternativeName>
        <fullName evidence="13">N-acetylglutamate synthase</fullName>
    </alternativeName>
</protein>
<dbReference type="AlphaFoldDB" id="A0A0F4Z6B6"/>
<comment type="similarity">
    <text evidence="4 13">Belongs to the acetyltransferase family.</text>
</comment>
<dbReference type="EC" id="2.3.1.1" evidence="5 13"/>
<gene>
    <name evidence="15" type="ORF">T310_0073</name>
</gene>
<name>A0A0F4Z6B6_RASE3</name>
<dbReference type="PANTHER" id="PTHR23342:SF4">
    <property type="entry name" value="AMINO-ACID ACETYLTRANSFERASE, MITOCHONDRIAL"/>
    <property type="match status" value="1"/>
</dbReference>
<dbReference type="GeneID" id="25312137"/>
<evidence type="ECO:0000256" key="1">
    <source>
        <dbReference type="ARBA" id="ARBA00002294"/>
    </source>
</evidence>
<keyword evidence="16" id="KW-1185">Reference proteome</keyword>
<evidence type="ECO:0000256" key="4">
    <source>
        <dbReference type="ARBA" id="ARBA00008694"/>
    </source>
</evidence>
<evidence type="ECO:0000256" key="2">
    <source>
        <dbReference type="ARBA" id="ARBA00004173"/>
    </source>
</evidence>
<dbReference type="Pfam" id="PF04768">
    <property type="entry name" value="NAT"/>
    <property type="match status" value="1"/>
</dbReference>
<dbReference type="GO" id="GO:0006592">
    <property type="term" value="P:ornithine biosynthetic process"/>
    <property type="evidence" value="ECO:0007669"/>
    <property type="project" value="TreeGrafter"/>
</dbReference>
<accession>A0A0F4Z6B6</accession>
<keyword evidence="10 13" id="KW-0496">Mitochondrion</keyword>
<dbReference type="FunFam" id="3.40.630.30:FF:000049">
    <property type="entry name" value="Amino-acid acetyltransferase, mitochondrial"/>
    <property type="match status" value="1"/>
</dbReference>
<dbReference type="GO" id="GO:0004042">
    <property type="term" value="F:L-glutamate N-acetyltransferase activity"/>
    <property type="evidence" value="ECO:0007669"/>
    <property type="project" value="InterPro"/>
</dbReference>
<evidence type="ECO:0000256" key="11">
    <source>
        <dbReference type="ARBA" id="ARBA00023315"/>
    </source>
</evidence>
<dbReference type="PIRSF" id="PIRSF007892">
    <property type="entry name" value="NAGS_fungal"/>
    <property type="match status" value="1"/>
</dbReference>
<keyword evidence="9" id="KW-0809">Transit peptide</keyword>
<dbReference type="STRING" id="1408163.A0A0F4Z6B6"/>
<dbReference type="OrthoDB" id="5585968at2759"/>
<dbReference type="GO" id="GO:0005759">
    <property type="term" value="C:mitochondrial matrix"/>
    <property type="evidence" value="ECO:0007669"/>
    <property type="project" value="TreeGrafter"/>
</dbReference>